<organism evidence="2">
    <name type="scientific">Longilinea arvoryzae</name>
    <dbReference type="NCBI Taxonomy" id="360412"/>
    <lineage>
        <taxon>Bacteria</taxon>
        <taxon>Bacillati</taxon>
        <taxon>Chloroflexota</taxon>
        <taxon>Anaerolineae</taxon>
        <taxon>Anaerolineales</taxon>
        <taxon>Anaerolineaceae</taxon>
        <taxon>Longilinea</taxon>
    </lineage>
</organism>
<dbReference type="PANTHER" id="PTHR20930">
    <property type="entry name" value="OVARIAN CARCINOMA ANTIGEN CA125-RELATED"/>
    <property type="match status" value="1"/>
</dbReference>
<evidence type="ECO:0000259" key="1">
    <source>
        <dbReference type="Pfam" id="PF16158"/>
    </source>
</evidence>
<dbReference type="STRING" id="360412.LARV_01785"/>
<dbReference type="PANTHER" id="PTHR20930:SF0">
    <property type="entry name" value="PROTEIN ILRUN"/>
    <property type="match status" value="1"/>
</dbReference>
<reference evidence="2" key="1">
    <citation type="submission" date="2015-07" db="EMBL/GenBank/DDBJ databases">
        <title>Draft Genome Sequences of Anaerolinea thermolimosa IMO-1, Bellilinea caldifistulae GOMI-1, Leptolinea tardivitalis YMTK-2, Levilinea saccharolytica KIBI-1,Longilinea arvoryzae KOME-1, Previously Described as Members of the Anaerolineaceae (Chloroflexi).</title>
        <authorList>
            <person name="Sekiguchi Y."/>
            <person name="Ohashi A."/>
            <person name="Matsuura N."/>
            <person name="Tourlousse M.D."/>
        </authorList>
    </citation>
    <scope>NUCLEOTIDE SEQUENCE [LARGE SCALE GENOMIC DNA]</scope>
    <source>
        <strain evidence="2">KOME-1</strain>
    </source>
</reference>
<evidence type="ECO:0000313" key="2">
    <source>
        <dbReference type="EMBL" id="GAP14025.1"/>
    </source>
</evidence>
<evidence type="ECO:0000313" key="3">
    <source>
        <dbReference type="Proteomes" id="UP000055060"/>
    </source>
</evidence>
<dbReference type="Proteomes" id="UP000055060">
    <property type="component" value="Unassembled WGS sequence"/>
</dbReference>
<accession>A0A0S7BEW9</accession>
<dbReference type="CDD" id="cd14947">
    <property type="entry name" value="NBR1_like"/>
    <property type="match status" value="1"/>
</dbReference>
<name>A0A0S7BEW9_9CHLR</name>
<gene>
    <name evidence="2" type="ORF">LARV_01785</name>
</gene>
<protein>
    <recommendedName>
        <fullName evidence="1">Nbr1 FW domain-containing protein</fullName>
    </recommendedName>
</protein>
<dbReference type="EMBL" id="DF967972">
    <property type="protein sequence ID" value="GAP14025.1"/>
    <property type="molecule type" value="Genomic_DNA"/>
</dbReference>
<dbReference type="Gene3D" id="2.60.40.10">
    <property type="entry name" value="Immunoglobulins"/>
    <property type="match status" value="1"/>
</dbReference>
<keyword evidence="3" id="KW-1185">Reference proteome</keyword>
<sequence>MVNKKFMLLAILIGLTLLLGSCNLPRPTEQVSGPDQLNTFAAQTVVALSTAVAQAKTQSPATQTSEGQAATNTSPALQTIVSPTLTTTSVPCDRVEFVRDVNYPDDTQVDPGQSFTKTWELKNTGSCTWNSSYAVVFDTGESMGVAPATQLTNGSVAPQQVVQVSLALKAPSKAGTFQANFKLRNASGVVFGLGSDGAKAFWVKIKVAASGYNFVDNYCKAEWRTTNGAVNCPGQTSDNGFVIKVDAPVLETGGTEDEPALWTNPPSGTDTEIRGVYPALTVTSGMYFKSIIGCLNNATNCNVKFQLSYIPEGGSETKLTEWTETYDHNFTRINLDLSTLAGKKVQFVLSVKSNGASDQDQAFWLQPRLEP</sequence>
<feature type="domain" description="Nbr1 FW" evidence="1">
    <location>
        <begin position="102"/>
        <end position="207"/>
    </location>
</feature>
<dbReference type="InterPro" id="IPR013783">
    <property type="entry name" value="Ig-like_fold"/>
</dbReference>
<proteinExistence type="predicted"/>
<dbReference type="InterPro" id="IPR032350">
    <property type="entry name" value="Nbr1_FW"/>
</dbReference>
<dbReference type="PROSITE" id="PS51257">
    <property type="entry name" value="PROKAR_LIPOPROTEIN"/>
    <property type="match status" value="1"/>
</dbReference>
<dbReference type="AlphaFoldDB" id="A0A0S7BEW9"/>
<dbReference type="Pfam" id="PF16158">
    <property type="entry name" value="N_BRCA1_IG"/>
    <property type="match status" value="1"/>
</dbReference>